<feature type="coiled-coil region" evidence="1">
    <location>
        <begin position="71"/>
        <end position="116"/>
    </location>
</feature>
<name>A0A0F9T3Z3_9ZZZZ</name>
<dbReference type="AlphaFoldDB" id="A0A0F9T3Z3"/>
<proteinExistence type="predicted"/>
<comment type="caution">
    <text evidence="2">The sequence shown here is derived from an EMBL/GenBank/DDBJ whole genome shotgun (WGS) entry which is preliminary data.</text>
</comment>
<protein>
    <submittedName>
        <fullName evidence="2">Uncharacterized protein</fullName>
    </submittedName>
</protein>
<gene>
    <name evidence="2" type="ORF">LCGC14_0775680</name>
</gene>
<accession>A0A0F9T3Z3</accession>
<evidence type="ECO:0000313" key="2">
    <source>
        <dbReference type="EMBL" id="KKN36238.1"/>
    </source>
</evidence>
<sequence length="188" mass="21748">MRRFLFYYILGMILLVVVVSVAYSQEQKPLTQEKRIENLTRSLLNMKFNFAEEKALFAKEKNMNASEMKITVQLQDQVMRLQNQAAKLEKKLKRVNEQSSKKVEEYEKRLGESNGEIVLLASNLEKLNQKYGVLLIQSQELMTEKIELEEKLKIANAWIVQLEMKAVEIHPYDVAPGEAIDVPKDDGT</sequence>
<organism evidence="2">
    <name type="scientific">marine sediment metagenome</name>
    <dbReference type="NCBI Taxonomy" id="412755"/>
    <lineage>
        <taxon>unclassified sequences</taxon>
        <taxon>metagenomes</taxon>
        <taxon>ecological metagenomes</taxon>
    </lineage>
</organism>
<dbReference type="EMBL" id="LAZR01001979">
    <property type="protein sequence ID" value="KKN36238.1"/>
    <property type="molecule type" value="Genomic_DNA"/>
</dbReference>
<reference evidence="2" key="1">
    <citation type="journal article" date="2015" name="Nature">
        <title>Complex archaea that bridge the gap between prokaryotes and eukaryotes.</title>
        <authorList>
            <person name="Spang A."/>
            <person name="Saw J.H."/>
            <person name="Jorgensen S.L."/>
            <person name="Zaremba-Niedzwiedzka K."/>
            <person name="Martijn J."/>
            <person name="Lind A.E."/>
            <person name="van Eijk R."/>
            <person name="Schleper C."/>
            <person name="Guy L."/>
            <person name="Ettema T.J."/>
        </authorList>
    </citation>
    <scope>NUCLEOTIDE SEQUENCE</scope>
</reference>
<keyword evidence="1" id="KW-0175">Coiled coil</keyword>
<evidence type="ECO:0000256" key="1">
    <source>
        <dbReference type="SAM" id="Coils"/>
    </source>
</evidence>